<dbReference type="PROSITE" id="PS50895">
    <property type="entry name" value="SURF1"/>
    <property type="match status" value="1"/>
</dbReference>
<sequence>MKRLLVKFHQRTFATPSTTQPLRFASSIPSLGGPQSASRLHILLWLFPAATQVQRLQWKLNLIEKTTEKLNSPAAAFKEFLNSSSTSNLSDSDLQFQKVKISGKFAEGRDMHVGLRSRGTAADGKGSQGMATNPQGYFVFSPFDVDSSEGVGKLRILINRGWIPRSAGKSIESQELRKISDAKVTIEAVLRLGENPASFPKNDPHSDQWYSIDVHSMSQWAASTKGHNDIPQQTMLVFDLINNSELNAPLLAREGAPLARNGSTLQIKNDHFVYAVTWFGMCGFSAAALIGSSGGIGGRGRLVPATRLRKLFSF</sequence>
<dbReference type="GO" id="GO:0005743">
    <property type="term" value="C:mitochondrial inner membrane"/>
    <property type="evidence" value="ECO:0007669"/>
    <property type="project" value="UniProtKB-SubCell"/>
</dbReference>
<dbReference type="InterPro" id="IPR045214">
    <property type="entry name" value="Surf1/Surf4"/>
</dbReference>
<keyword evidence="5" id="KW-0496">Mitochondrion</keyword>
<dbReference type="InterPro" id="IPR002994">
    <property type="entry name" value="Surf1/Shy1"/>
</dbReference>
<keyword evidence="5" id="KW-0999">Mitochondrion inner membrane</keyword>
<dbReference type="Proteomes" id="UP001211907">
    <property type="component" value="Unassembled WGS sequence"/>
</dbReference>
<keyword evidence="4 5" id="KW-0472">Membrane</keyword>
<dbReference type="PANTHER" id="PTHR23427:SF2">
    <property type="entry name" value="SURFEIT LOCUS PROTEIN 1"/>
    <property type="match status" value="1"/>
</dbReference>
<keyword evidence="7" id="KW-1185">Reference proteome</keyword>
<comment type="function">
    <text evidence="5">Probably involved in the biogenesis of the COX complex.</text>
</comment>
<dbReference type="Pfam" id="PF02104">
    <property type="entry name" value="SURF1"/>
    <property type="match status" value="1"/>
</dbReference>
<proteinExistence type="inferred from homology"/>
<comment type="caution">
    <text evidence="5">Lacks conserved residue(s) required for the propagation of feature annotation.</text>
</comment>
<evidence type="ECO:0000256" key="5">
    <source>
        <dbReference type="RuleBase" id="RU363076"/>
    </source>
</evidence>
<accession>A0AAD5T0M0</accession>
<evidence type="ECO:0000313" key="6">
    <source>
        <dbReference type="EMBL" id="KAJ3122643.1"/>
    </source>
</evidence>
<evidence type="ECO:0000256" key="2">
    <source>
        <dbReference type="ARBA" id="ARBA00022692"/>
    </source>
</evidence>
<keyword evidence="3 5" id="KW-1133">Transmembrane helix</keyword>
<dbReference type="PANTHER" id="PTHR23427">
    <property type="entry name" value="SURFEIT LOCUS PROTEIN"/>
    <property type="match status" value="1"/>
</dbReference>
<dbReference type="AlphaFoldDB" id="A0AAD5T0M0"/>
<dbReference type="EMBL" id="JADGJH010000792">
    <property type="protein sequence ID" value="KAJ3122643.1"/>
    <property type="molecule type" value="Genomic_DNA"/>
</dbReference>
<name>A0AAD5T0M0_9FUNG</name>
<protein>
    <recommendedName>
        <fullName evidence="5">SURF1-like protein</fullName>
    </recommendedName>
</protein>
<keyword evidence="2 5" id="KW-0812">Transmembrane</keyword>
<feature type="transmembrane region" description="Helical" evidence="5">
    <location>
        <begin position="272"/>
        <end position="291"/>
    </location>
</feature>
<reference evidence="6" key="1">
    <citation type="submission" date="2020-05" db="EMBL/GenBank/DDBJ databases">
        <title>Phylogenomic resolution of chytrid fungi.</title>
        <authorList>
            <person name="Stajich J.E."/>
            <person name="Amses K."/>
            <person name="Simmons R."/>
            <person name="Seto K."/>
            <person name="Myers J."/>
            <person name="Bonds A."/>
            <person name="Quandt C.A."/>
            <person name="Barry K."/>
            <person name="Liu P."/>
            <person name="Grigoriev I."/>
            <person name="Longcore J.E."/>
            <person name="James T.Y."/>
        </authorList>
    </citation>
    <scope>NUCLEOTIDE SEQUENCE</scope>
    <source>
        <strain evidence="6">JEL0513</strain>
    </source>
</reference>
<comment type="subcellular location">
    <subcellularLocation>
        <location evidence="1">Membrane</location>
    </subcellularLocation>
    <subcellularLocation>
        <location evidence="5">Mitochondrion inner membrane</location>
        <topology evidence="5">Multi-pass membrane protein</topology>
    </subcellularLocation>
</comment>
<dbReference type="CDD" id="cd06662">
    <property type="entry name" value="SURF1"/>
    <property type="match status" value="1"/>
</dbReference>
<evidence type="ECO:0000313" key="7">
    <source>
        <dbReference type="Proteomes" id="UP001211907"/>
    </source>
</evidence>
<organism evidence="6 7">
    <name type="scientific">Physocladia obscura</name>
    <dbReference type="NCBI Taxonomy" id="109957"/>
    <lineage>
        <taxon>Eukaryota</taxon>
        <taxon>Fungi</taxon>
        <taxon>Fungi incertae sedis</taxon>
        <taxon>Chytridiomycota</taxon>
        <taxon>Chytridiomycota incertae sedis</taxon>
        <taxon>Chytridiomycetes</taxon>
        <taxon>Chytridiales</taxon>
        <taxon>Chytriomycetaceae</taxon>
        <taxon>Physocladia</taxon>
    </lineage>
</organism>
<evidence type="ECO:0000256" key="1">
    <source>
        <dbReference type="ARBA" id="ARBA00004370"/>
    </source>
</evidence>
<dbReference type="GO" id="GO:0033617">
    <property type="term" value="P:mitochondrial respiratory chain complex IV assembly"/>
    <property type="evidence" value="ECO:0007669"/>
    <property type="project" value="TreeGrafter"/>
</dbReference>
<evidence type="ECO:0000256" key="3">
    <source>
        <dbReference type="ARBA" id="ARBA00022989"/>
    </source>
</evidence>
<gene>
    <name evidence="6" type="primary">SURF1</name>
    <name evidence="6" type="ORF">HK100_011898</name>
</gene>
<comment type="similarity">
    <text evidence="5">Belongs to the SURF1 family.</text>
</comment>
<comment type="caution">
    <text evidence="6">The sequence shown here is derived from an EMBL/GenBank/DDBJ whole genome shotgun (WGS) entry which is preliminary data.</text>
</comment>
<evidence type="ECO:0000256" key="4">
    <source>
        <dbReference type="ARBA" id="ARBA00023136"/>
    </source>
</evidence>